<evidence type="ECO:0000313" key="5">
    <source>
        <dbReference type="EMBL" id="KAJ3051246.1"/>
    </source>
</evidence>
<evidence type="ECO:0000313" key="6">
    <source>
        <dbReference type="Proteomes" id="UP001212841"/>
    </source>
</evidence>
<evidence type="ECO:0008006" key="7">
    <source>
        <dbReference type="Google" id="ProtNLM"/>
    </source>
</evidence>
<dbReference type="Pfam" id="PF00400">
    <property type="entry name" value="WD40"/>
    <property type="match status" value="3"/>
</dbReference>
<sequence>MLQQQQQPQPKDFEVQPNCPDGISDLHFSPTSELLAVSCWDGNTRIWEVMPNGSANAKVEIAHGAPSLCVRFSADGSKLFSGSADKTGKIMDLTTGQTIQAVQHDAPFRCVRWLNYGNTNGMLVTGGWDKTLRYWDLRQPTPAHVAQLNDRVYAMDSMQNLLVVGCANREVVLYNLNNPQQSVKTLESPLKFQTRTLACFPDARGFAIGSVEGRVGIQYVEAKDNGLNFSFKCHRDDKNIFSVNSIQFHPVLGTFSTAGSDGGFNFWDKDSKQRLKAFPVTGIPIPCSAFSRTGNIFAYAQSYDWSKGVDGSLQGTKHQVMLHATKDEDVRPRPAKGKR</sequence>
<keyword evidence="3" id="KW-0677">Repeat</keyword>
<evidence type="ECO:0000256" key="1">
    <source>
        <dbReference type="ARBA" id="ARBA00007830"/>
    </source>
</evidence>
<feature type="repeat" description="WD" evidence="4">
    <location>
        <begin position="114"/>
        <end position="145"/>
    </location>
</feature>
<dbReference type="PROSITE" id="PS50082">
    <property type="entry name" value="WD_REPEATS_2"/>
    <property type="match status" value="2"/>
</dbReference>
<proteinExistence type="inferred from homology"/>
<dbReference type="InterPro" id="IPR036322">
    <property type="entry name" value="WD40_repeat_dom_sf"/>
</dbReference>
<gene>
    <name evidence="5" type="ORF">HK097_007764</name>
</gene>
<dbReference type="InterPro" id="IPR015943">
    <property type="entry name" value="WD40/YVTN_repeat-like_dom_sf"/>
</dbReference>
<organism evidence="5 6">
    <name type="scientific">Rhizophlyctis rosea</name>
    <dbReference type="NCBI Taxonomy" id="64517"/>
    <lineage>
        <taxon>Eukaryota</taxon>
        <taxon>Fungi</taxon>
        <taxon>Fungi incertae sedis</taxon>
        <taxon>Chytridiomycota</taxon>
        <taxon>Chytridiomycota incertae sedis</taxon>
        <taxon>Chytridiomycetes</taxon>
        <taxon>Rhizophlyctidales</taxon>
        <taxon>Rhizophlyctidaceae</taxon>
        <taxon>Rhizophlyctis</taxon>
    </lineage>
</organism>
<evidence type="ECO:0000256" key="3">
    <source>
        <dbReference type="ARBA" id="ARBA00022737"/>
    </source>
</evidence>
<protein>
    <recommendedName>
        <fullName evidence="7">Mitotic checkpoint protein and poly(A)+ RNA export protein</fullName>
    </recommendedName>
</protein>
<dbReference type="AlphaFoldDB" id="A0AAD5SDF2"/>
<comment type="similarity">
    <text evidence="1">Belongs to the WD repeat rae1 family.</text>
</comment>
<dbReference type="Gene3D" id="2.130.10.10">
    <property type="entry name" value="YVTN repeat-like/Quinoprotein amine dehydrogenase"/>
    <property type="match status" value="1"/>
</dbReference>
<keyword evidence="6" id="KW-1185">Reference proteome</keyword>
<dbReference type="PANTHER" id="PTHR10971">
    <property type="entry name" value="MRNA EXPORT FACTOR AND BUB3"/>
    <property type="match status" value="1"/>
</dbReference>
<keyword evidence="2 4" id="KW-0853">WD repeat</keyword>
<accession>A0AAD5SDF2</accession>
<comment type="caution">
    <text evidence="5">The sequence shown here is derived from an EMBL/GenBank/DDBJ whole genome shotgun (WGS) entry which is preliminary data.</text>
</comment>
<feature type="repeat" description="WD" evidence="4">
    <location>
        <begin position="60"/>
        <end position="101"/>
    </location>
</feature>
<reference evidence="5" key="1">
    <citation type="submission" date="2020-05" db="EMBL/GenBank/DDBJ databases">
        <title>Phylogenomic resolution of chytrid fungi.</title>
        <authorList>
            <person name="Stajich J.E."/>
            <person name="Amses K."/>
            <person name="Simmons R."/>
            <person name="Seto K."/>
            <person name="Myers J."/>
            <person name="Bonds A."/>
            <person name="Quandt C.A."/>
            <person name="Barry K."/>
            <person name="Liu P."/>
            <person name="Grigoriev I."/>
            <person name="Longcore J.E."/>
            <person name="James T.Y."/>
        </authorList>
    </citation>
    <scope>NUCLEOTIDE SEQUENCE</scope>
    <source>
        <strain evidence="5">JEL0318</strain>
    </source>
</reference>
<name>A0AAD5SDF2_9FUNG</name>
<dbReference type="EMBL" id="JADGJD010000418">
    <property type="protein sequence ID" value="KAJ3051246.1"/>
    <property type="molecule type" value="Genomic_DNA"/>
</dbReference>
<dbReference type="InterPro" id="IPR001680">
    <property type="entry name" value="WD40_rpt"/>
</dbReference>
<evidence type="ECO:0000256" key="2">
    <source>
        <dbReference type="ARBA" id="ARBA00022574"/>
    </source>
</evidence>
<dbReference type="SMART" id="SM00320">
    <property type="entry name" value="WD40"/>
    <property type="match status" value="5"/>
</dbReference>
<evidence type="ECO:0000256" key="4">
    <source>
        <dbReference type="PROSITE-ProRule" id="PRU00221"/>
    </source>
</evidence>
<dbReference type="SUPFAM" id="SSF50978">
    <property type="entry name" value="WD40 repeat-like"/>
    <property type="match status" value="1"/>
</dbReference>
<dbReference type="FunFam" id="2.130.10.10:FF:000190">
    <property type="entry name" value="Nuclear pore complex subunit"/>
    <property type="match status" value="1"/>
</dbReference>
<dbReference type="Proteomes" id="UP001212841">
    <property type="component" value="Unassembled WGS sequence"/>
</dbReference>